<dbReference type="Gene3D" id="3.40.50.20">
    <property type="match status" value="1"/>
</dbReference>
<dbReference type="Proteomes" id="UP000019197">
    <property type="component" value="Unassembled WGS sequence"/>
</dbReference>
<proteinExistence type="predicted"/>
<accession>W1IR57</accession>
<name>W1IR57_9GAMM</name>
<gene>
    <name evidence="6" type="ORF">XCR1_1440003</name>
</gene>
<reference evidence="6 7" key="1">
    <citation type="submission" date="2013-11" db="EMBL/GenBank/DDBJ databases">
        <title>Draft genome sequence and annotation of the entomopathogenic bacterium, Xenorhabdus cabanillasi strain JM26.</title>
        <authorList>
            <person name="Gualtieri M."/>
            <person name="Ogier J.C."/>
            <person name="Pages S."/>
            <person name="Givaudan A."/>
            <person name="Gaudriault S."/>
        </authorList>
    </citation>
    <scope>NUCLEOTIDE SEQUENCE [LARGE SCALE GENOMIC DNA]</scope>
    <source>
        <strain evidence="6 7">JM26</strain>
    </source>
</reference>
<keyword evidence="1" id="KW-0436">Ligase</keyword>
<dbReference type="PANTHER" id="PTHR43585:SF2">
    <property type="entry name" value="ATP-GRASP ENZYME FSQD"/>
    <property type="match status" value="1"/>
</dbReference>
<dbReference type="RefSeq" id="WP_038261595.1">
    <property type="nucleotide sequence ID" value="NZ_CAWLVK010000051.1"/>
</dbReference>
<dbReference type="PANTHER" id="PTHR43585">
    <property type="entry name" value="FUMIPYRROLE BIOSYNTHESIS PROTEIN C"/>
    <property type="match status" value="1"/>
</dbReference>
<comment type="caution">
    <text evidence="6">The sequence shown here is derived from an EMBL/GenBank/DDBJ whole genome shotgun (WGS) entry which is preliminary data.</text>
</comment>
<dbReference type="InterPro" id="IPR052032">
    <property type="entry name" value="ATP-dep_AA_Ligase"/>
</dbReference>
<dbReference type="OrthoDB" id="6951671at2"/>
<dbReference type="GO" id="GO:0005524">
    <property type="term" value="F:ATP binding"/>
    <property type="evidence" value="ECO:0007669"/>
    <property type="project" value="UniProtKB-UniRule"/>
</dbReference>
<dbReference type="InterPro" id="IPR011761">
    <property type="entry name" value="ATP-grasp"/>
</dbReference>
<sequence>MNNTVIVLGYREGIANVLIRQGYQVIHIVSRFKPALSGTEYYMVKDLEDAQEVLRCLLNLPIQTIKGIVTGNEDGVFTATVLRDMLQLPGPKDYRSALYFRDKCLQKQRLAQVVPHAHCRYVTRDVDYSQLVVEVGSPFIIKPANGMGSFATTAIGSEFDYETYFRQGKENLSCVAYVVENKITASEFIVDGIWSDSKLRWLSICQYTTPPMQCNEGKTLALQIMSRKDFAEFYEQINAFCLRALTQLQAPDGVFHLELFKNDAGIFFNECALRPAGAWVPEIITLSYGVDLYAAHTLLSLEQPDEQPLPHYPSQLFAIVLLRAIPGVSLTRQDFYQNFDLVELDWTEGEQAESKGIYGRAGYAIIKHEHHQTLMENVNKLIAFTEHKNA</sequence>
<evidence type="ECO:0000256" key="1">
    <source>
        <dbReference type="ARBA" id="ARBA00022598"/>
    </source>
</evidence>
<evidence type="ECO:0000256" key="2">
    <source>
        <dbReference type="ARBA" id="ARBA00022741"/>
    </source>
</evidence>
<keyword evidence="3 4" id="KW-0067">ATP-binding</keyword>
<dbReference type="Pfam" id="PF13535">
    <property type="entry name" value="ATP-grasp_4"/>
    <property type="match status" value="1"/>
</dbReference>
<dbReference type="Gene3D" id="3.30.470.20">
    <property type="entry name" value="ATP-grasp fold, B domain"/>
    <property type="match status" value="1"/>
</dbReference>
<evidence type="ECO:0000313" key="6">
    <source>
        <dbReference type="EMBL" id="CDL80328.1"/>
    </source>
</evidence>
<protein>
    <submittedName>
        <fullName evidence="6">Similarities with NikS protein involved in antibiotic nikkomycin biosynthesis</fullName>
    </submittedName>
</protein>
<evidence type="ECO:0000256" key="4">
    <source>
        <dbReference type="PROSITE-ProRule" id="PRU00409"/>
    </source>
</evidence>
<dbReference type="Gene3D" id="3.30.1490.20">
    <property type="entry name" value="ATP-grasp fold, A domain"/>
    <property type="match status" value="1"/>
</dbReference>
<keyword evidence="2 4" id="KW-0547">Nucleotide-binding</keyword>
<dbReference type="AlphaFoldDB" id="W1IR57"/>
<evidence type="ECO:0000259" key="5">
    <source>
        <dbReference type="PROSITE" id="PS50975"/>
    </source>
</evidence>
<dbReference type="GO" id="GO:0046872">
    <property type="term" value="F:metal ion binding"/>
    <property type="evidence" value="ECO:0007669"/>
    <property type="project" value="InterPro"/>
</dbReference>
<dbReference type="InterPro" id="IPR013815">
    <property type="entry name" value="ATP_grasp_subdomain_1"/>
</dbReference>
<dbReference type="PROSITE" id="PS50975">
    <property type="entry name" value="ATP_GRASP"/>
    <property type="match status" value="1"/>
</dbReference>
<evidence type="ECO:0000313" key="7">
    <source>
        <dbReference type="Proteomes" id="UP000019197"/>
    </source>
</evidence>
<dbReference type="SUPFAM" id="SSF56059">
    <property type="entry name" value="Glutathione synthetase ATP-binding domain-like"/>
    <property type="match status" value="1"/>
</dbReference>
<dbReference type="GO" id="GO:0016874">
    <property type="term" value="F:ligase activity"/>
    <property type="evidence" value="ECO:0007669"/>
    <property type="project" value="UniProtKB-KW"/>
</dbReference>
<feature type="domain" description="ATP-grasp" evidence="5">
    <location>
        <begin position="106"/>
        <end position="301"/>
    </location>
</feature>
<organism evidence="6 7">
    <name type="scientific">Xenorhabdus cabanillasii JM26</name>
    <dbReference type="NCBI Taxonomy" id="1427517"/>
    <lineage>
        <taxon>Bacteria</taxon>
        <taxon>Pseudomonadati</taxon>
        <taxon>Pseudomonadota</taxon>
        <taxon>Gammaproteobacteria</taxon>
        <taxon>Enterobacterales</taxon>
        <taxon>Morganellaceae</taxon>
        <taxon>Xenorhabdus</taxon>
    </lineage>
</organism>
<dbReference type="EMBL" id="CBXE010000051">
    <property type="protein sequence ID" value="CDL80328.1"/>
    <property type="molecule type" value="Genomic_DNA"/>
</dbReference>
<evidence type="ECO:0000256" key="3">
    <source>
        <dbReference type="ARBA" id="ARBA00022840"/>
    </source>
</evidence>